<dbReference type="RefSeq" id="WP_345680536.1">
    <property type="nucleotide sequence ID" value="NZ_BAABHS010000048.1"/>
</dbReference>
<comment type="caution">
    <text evidence="1">The sequence shown here is derived from an EMBL/GenBank/DDBJ whole genome shotgun (WGS) entry which is preliminary data.</text>
</comment>
<reference evidence="2" key="1">
    <citation type="journal article" date="2019" name="Int. J. Syst. Evol. Microbiol.">
        <title>The Global Catalogue of Microorganisms (GCM) 10K type strain sequencing project: providing services to taxonomists for standard genome sequencing and annotation.</title>
        <authorList>
            <consortium name="The Broad Institute Genomics Platform"/>
            <consortium name="The Broad Institute Genome Sequencing Center for Infectious Disease"/>
            <person name="Wu L."/>
            <person name="Ma J."/>
        </authorList>
    </citation>
    <scope>NUCLEOTIDE SEQUENCE [LARGE SCALE GENOMIC DNA]</scope>
    <source>
        <strain evidence="2">JCM 17986</strain>
    </source>
</reference>
<evidence type="ECO:0000313" key="1">
    <source>
        <dbReference type="EMBL" id="GAA4993108.1"/>
    </source>
</evidence>
<name>A0ABP9IAG5_9ACTN</name>
<keyword evidence="2" id="KW-1185">Reference proteome</keyword>
<dbReference type="Proteomes" id="UP001500466">
    <property type="component" value="Unassembled WGS sequence"/>
</dbReference>
<proteinExistence type="predicted"/>
<evidence type="ECO:0000313" key="2">
    <source>
        <dbReference type="Proteomes" id="UP001500466"/>
    </source>
</evidence>
<protein>
    <submittedName>
        <fullName evidence="1">Uncharacterized protein</fullName>
    </submittedName>
</protein>
<accession>A0ABP9IAG5</accession>
<gene>
    <name evidence="1" type="ORF">GCM10023205_77230</name>
</gene>
<organism evidence="1 2">
    <name type="scientific">Yinghuangia aomiensis</name>
    <dbReference type="NCBI Taxonomy" id="676205"/>
    <lineage>
        <taxon>Bacteria</taxon>
        <taxon>Bacillati</taxon>
        <taxon>Actinomycetota</taxon>
        <taxon>Actinomycetes</taxon>
        <taxon>Kitasatosporales</taxon>
        <taxon>Streptomycetaceae</taxon>
        <taxon>Yinghuangia</taxon>
    </lineage>
</organism>
<sequence length="66" mass="7029">MAGSEKTGDLRRVGDGLVDGVAADRYTGTADMAVQWAGVRLRRERGVGQHGEAFASHLRITSARST</sequence>
<dbReference type="EMBL" id="BAABHS010000048">
    <property type="protein sequence ID" value="GAA4993108.1"/>
    <property type="molecule type" value="Genomic_DNA"/>
</dbReference>